<evidence type="ECO:0000313" key="3">
    <source>
        <dbReference type="Proteomes" id="UP000768567"/>
    </source>
</evidence>
<accession>A0ABR9QZS2</accession>
<reference evidence="2 3" key="1">
    <citation type="submission" date="2020-10" db="EMBL/GenBank/DDBJ databases">
        <title>ChiBAC.</title>
        <authorList>
            <person name="Zenner C."/>
            <person name="Hitch T.C.A."/>
            <person name="Clavel T."/>
        </authorList>
    </citation>
    <scope>NUCLEOTIDE SEQUENCE [LARGE SCALE GENOMIC DNA]</scope>
    <source>
        <strain evidence="2 3">DSM 109015</strain>
    </source>
</reference>
<dbReference type="EMBL" id="JADCKC010000001">
    <property type="protein sequence ID" value="MBE5036376.1"/>
    <property type="molecule type" value="Genomic_DNA"/>
</dbReference>
<dbReference type="RefSeq" id="WP_193499718.1">
    <property type="nucleotide sequence ID" value="NZ_JADCKC010000001.1"/>
</dbReference>
<dbReference type="InterPro" id="IPR011437">
    <property type="entry name" value="DUF1540"/>
</dbReference>
<feature type="domain" description="DUF1540" evidence="1">
    <location>
        <begin position="11"/>
        <end position="49"/>
    </location>
</feature>
<dbReference type="Proteomes" id="UP000768567">
    <property type="component" value="Unassembled WGS sequence"/>
</dbReference>
<name>A0ABR9QZS2_9FIRM</name>
<evidence type="ECO:0000313" key="2">
    <source>
        <dbReference type="EMBL" id="MBE5036376.1"/>
    </source>
</evidence>
<evidence type="ECO:0000259" key="1">
    <source>
        <dbReference type="Pfam" id="PF07561"/>
    </source>
</evidence>
<sequence>MNHDNNVINGICCDVENCVYNNGSCCCTAKEIHVKNRSAESGETMCETFSEV</sequence>
<protein>
    <submittedName>
        <fullName evidence="2">DUF1540 domain-containing protein</fullName>
    </submittedName>
</protein>
<comment type="caution">
    <text evidence="2">The sequence shown here is derived from an EMBL/GenBank/DDBJ whole genome shotgun (WGS) entry which is preliminary data.</text>
</comment>
<keyword evidence="3" id="KW-1185">Reference proteome</keyword>
<dbReference type="Pfam" id="PF07561">
    <property type="entry name" value="DUF1540"/>
    <property type="match status" value="1"/>
</dbReference>
<gene>
    <name evidence="2" type="ORF">INF35_00960</name>
</gene>
<organism evidence="2 3">
    <name type="scientific">Gemmiger gallinarum</name>
    <dbReference type="NCBI Taxonomy" id="2779354"/>
    <lineage>
        <taxon>Bacteria</taxon>
        <taxon>Bacillati</taxon>
        <taxon>Bacillota</taxon>
        <taxon>Clostridia</taxon>
        <taxon>Eubacteriales</taxon>
        <taxon>Gemmiger</taxon>
    </lineage>
</organism>
<proteinExistence type="predicted"/>